<feature type="compositionally biased region" description="Polar residues" evidence="1">
    <location>
        <begin position="12"/>
        <end position="25"/>
    </location>
</feature>
<comment type="caution">
    <text evidence="2">The sequence shown here is derived from an EMBL/GenBank/DDBJ whole genome shotgun (WGS) entry which is preliminary data.</text>
</comment>
<feature type="compositionally biased region" description="Pro residues" evidence="1">
    <location>
        <begin position="249"/>
        <end position="260"/>
    </location>
</feature>
<dbReference type="Proteomes" id="UP000466442">
    <property type="component" value="Linkage Group LG5"/>
</dbReference>
<sequence length="658" mass="71283">MVDHFGAFMGVTNRSKSRGTSPQSHGLNGPSTPPPPGYPPMPDQGDNDLPLHPPSPLSPRSNFHQGIDLDGACSTPRPHRVDPLVFAGLSGTPLEGGSVDYRASGQPNQPMAAEGNAGVVEGVLTVVRDMQSRLGAVLQLVATVQSGQGALHQEVQALREEFRIGQGSLLREIATLRNEVQSNHRATTDTLNFLGDALAGVSSRVQDLQVEVREMRDLIGDDQQAHAESNVVGIESTNPFLDAPRPVVTPPNHRGPPPLVPGVQEGGRGHSTPAVRDRRVTFEDGINRPGYISINTTAPVTHQSQVHALGPANIAAPYEAATQNMTHQTDYHRQTMFCTPGDSLIRDSTGAPKGVDYLLKLASQLVPTYTGDKGSDIDDFLTRLQHLRSCCEAPDHLWVFVAKARLAGPARALIYKELLPAQTATLEALEIELRRRFEGIHTSAYYLELATQARLNQGEAVEAFGSRIRELLTKAWGANHPFIEVHGKDYFAKGLPKEQARFIFQARPLTLAEAIAKAVDYREVEFLLGTGEKVTSCPPKAPIVHTLTITADGRDPQQGQTSTQPQNLPRTPTPPPVETGKQKTGQNGNWRRPSRMYCPFCNVNQHWPSQCDYRHDGPKAGQAPIRQDGQGRPASKSTRSPTNSGAPNGKGGQNPPQA</sequence>
<keyword evidence="3" id="KW-1185">Reference proteome</keyword>
<accession>A0A8S9XRG7</accession>
<evidence type="ECO:0000313" key="2">
    <source>
        <dbReference type="EMBL" id="KAF6210195.1"/>
    </source>
</evidence>
<evidence type="ECO:0000256" key="1">
    <source>
        <dbReference type="SAM" id="MobiDB-lite"/>
    </source>
</evidence>
<protein>
    <recommendedName>
        <fullName evidence="4">Retrotransposon gag domain-containing protein</fullName>
    </recommendedName>
</protein>
<feature type="region of interest" description="Disordered" evidence="1">
    <location>
        <begin position="550"/>
        <end position="593"/>
    </location>
</feature>
<feature type="compositionally biased region" description="Pro residues" evidence="1">
    <location>
        <begin position="31"/>
        <end position="42"/>
    </location>
</feature>
<dbReference type="EMBL" id="WIXP02000005">
    <property type="protein sequence ID" value="KAF6210195.1"/>
    <property type="molecule type" value="Genomic_DNA"/>
</dbReference>
<evidence type="ECO:0008006" key="4">
    <source>
        <dbReference type="Google" id="ProtNLM"/>
    </source>
</evidence>
<reference evidence="2" key="1">
    <citation type="journal article" date="2021" name="Mol. Ecol. Resour.">
        <title>Apolygus lucorum genome provides insights into omnivorousness and mesophyll feeding.</title>
        <authorList>
            <person name="Liu Y."/>
            <person name="Liu H."/>
            <person name="Wang H."/>
            <person name="Huang T."/>
            <person name="Liu B."/>
            <person name="Yang B."/>
            <person name="Yin L."/>
            <person name="Li B."/>
            <person name="Zhang Y."/>
            <person name="Zhang S."/>
            <person name="Jiang F."/>
            <person name="Zhang X."/>
            <person name="Ren Y."/>
            <person name="Wang B."/>
            <person name="Wang S."/>
            <person name="Lu Y."/>
            <person name="Wu K."/>
            <person name="Fan W."/>
            <person name="Wang G."/>
        </authorList>
    </citation>
    <scope>NUCLEOTIDE SEQUENCE</scope>
    <source>
        <strain evidence="2">12Hb</strain>
    </source>
</reference>
<organism evidence="2 3">
    <name type="scientific">Apolygus lucorum</name>
    <name type="common">Small green plant bug</name>
    <name type="synonym">Lygocoris lucorum</name>
    <dbReference type="NCBI Taxonomy" id="248454"/>
    <lineage>
        <taxon>Eukaryota</taxon>
        <taxon>Metazoa</taxon>
        <taxon>Ecdysozoa</taxon>
        <taxon>Arthropoda</taxon>
        <taxon>Hexapoda</taxon>
        <taxon>Insecta</taxon>
        <taxon>Pterygota</taxon>
        <taxon>Neoptera</taxon>
        <taxon>Paraneoptera</taxon>
        <taxon>Hemiptera</taxon>
        <taxon>Heteroptera</taxon>
        <taxon>Panheteroptera</taxon>
        <taxon>Cimicomorpha</taxon>
        <taxon>Miridae</taxon>
        <taxon>Mirini</taxon>
        <taxon>Apolygus</taxon>
    </lineage>
</organism>
<name>A0A8S9XRG7_APOLU</name>
<evidence type="ECO:0000313" key="3">
    <source>
        <dbReference type="Proteomes" id="UP000466442"/>
    </source>
</evidence>
<proteinExistence type="predicted"/>
<feature type="compositionally biased region" description="Polar residues" evidence="1">
    <location>
        <begin position="635"/>
        <end position="646"/>
    </location>
</feature>
<feature type="region of interest" description="Disordered" evidence="1">
    <location>
        <begin position="1"/>
        <end position="75"/>
    </location>
</feature>
<dbReference type="AlphaFoldDB" id="A0A8S9XRG7"/>
<gene>
    <name evidence="2" type="ORF">GE061_013298</name>
</gene>
<feature type="region of interest" description="Disordered" evidence="1">
    <location>
        <begin position="612"/>
        <end position="658"/>
    </location>
</feature>
<feature type="region of interest" description="Disordered" evidence="1">
    <location>
        <begin position="249"/>
        <end position="274"/>
    </location>
</feature>